<dbReference type="InterPro" id="IPR025622">
    <property type="entry name" value="YqzE"/>
</dbReference>
<sequence>MSSQELIKFLTQTLVKYMDTPSDERKKRKHMRKVQRGEWHVHWFGMVPAALNMLLRPLVQLVGKMPPLNKWLKA</sequence>
<dbReference type="Pfam" id="PF14038">
    <property type="entry name" value="YqzE"/>
    <property type="match status" value="1"/>
</dbReference>
<organism evidence="1 2">
    <name type="scientific">Caldalkalibacillus uzonensis</name>
    <dbReference type="NCBI Taxonomy" id="353224"/>
    <lineage>
        <taxon>Bacteria</taxon>
        <taxon>Bacillati</taxon>
        <taxon>Bacillota</taxon>
        <taxon>Bacilli</taxon>
        <taxon>Bacillales</taxon>
        <taxon>Bacillaceae</taxon>
        <taxon>Caldalkalibacillus</taxon>
    </lineage>
</organism>
<protein>
    <recommendedName>
        <fullName evidence="3">YqzE family protein</fullName>
    </recommendedName>
</protein>
<dbReference type="RefSeq" id="WP_307334961.1">
    <property type="nucleotide sequence ID" value="NZ_JAUSUQ010000001.1"/>
</dbReference>
<comment type="caution">
    <text evidence="1">The sequence shown here is derived from an EMBL/GenBank/DDBJ whole genome shotgun (WGS) entry which is preliminary data.</text>
</comment>
<evidence type="ECO:0000313" key="1">
    <source>
        <dbReference type="EMBL" id="MDQ0337678.1"/>
    </source>
</evidence>
<reference evidence="1 2" key="1">
    <citation type="submission" date="2023-07" db="EMBL/GenBank/DDBJ databases">
        <title>Genomic Encyclopedia of Type Strains, Phase IV (KMG-IV): sequencing the most valuable type-strain genomes for metagenomic binning, comparative biology and taxonomic classification.</title>
        <authorList>
            <person name="Goeker M."/>
        </authorList>
    </citation>
    <scope>NUCLEOTIDE SEQUENCE [LARGE SCALE GENOMIC DNA]</scope>
    <source>
        <strain evidence="1 2">DSM 17740</strain>
    </source>
</reference>
<accession>A0ABU0CMN1</accession>
<proteinExistence type="predicted"/>
<evidence type="ECO:0000313" key="2">
    <source>
        <dbReference type="Proteomes" id="UP001232445"/>
    </source>
</evidence>
<dbReference type="EMBL" id="JAUSUQ010000001">
    <property type="protein sequence ID" value="MDQ0337678.1"/>
    <property type="molecule type" value="Genomic_DNA"/>
</dbReference>
<dbReference type="Proteomes" id="UP001232445">
    <property type="component" value="Unassembled WGS sequence"/>
</dbReference>
<name>A0ABU0CMN1_9BACI</name>
<gene>
    <name evidence="1" type="ORF">J2S00_000448</name>
</gene>
<evidence type="ECO:0008006" key="3">
    <source>
        <dbReference type="Google" id="ProtNLM"/>
    </source>
</evidence>
<keyword evidence="2" id="KW-1185">Reference proteome</keyword>